<evidence type="ECO:0000256" key="4">
    <source>
        <dbReference type="ARBA" id="ARBA00023136"/>
    </source>
</evidence>
<dbReference type="InterPro" id="IPR036259">
    <property type="entry name" value="MFS_trans_sf"/>
</dbReference>
<feature type="transmembrane region" description="Helical" evidence="6">
    <location>
        <begin position="551"/>
        <end position="569"/>
    </location>
</feature>
<feature type="region of interest" description="Disordered" evidence="5">
    <location>
        <begin position="1"/>
        <end position="47"/>
    </location>
</feature>
<gene>
    <name evidence="8" type="ORF">PG999_011753</name>
</gene>
<evidence type="ECO:0000256" key="2">
    <source>
        <dbReference type="ARBA" id="ARBA00022692"/>
    </source>
</evidence>
<feature type="transmembrane region" description="Helical" evidence="6">
    <location>
        <begin position="352"/>
        <end position="373"/>
    </location>
</feature>
<proteinExistence type="predicted"/>
<dbReference type="Proteomes" id="UP001392437">
    <property type="component" value="Unassembled WGS sequence"/>
</dbReference>
<feature type="transmembrane region" description="Helical" evidence="6">
    <location>
        <begin position="393"/>
        <end position="412"/>
    </location>
</feature>
<dbReference type="AlphaFoldDB" id="A0AAW0QGJ1"/>
<dbReference type="SUPFAM" id="SSF103473">
    <property type="entry name" value="MFS general substrate transporter"/>
    <property type="match status" value="1"/>
</dbReference>
<evidence type="ECO:0000256" key="1">
    <source>
        <dbReference type="ARBA" id="ARBA00004141"/>
    </source>
</evidence>
<feature type="transmembrane region" description="Helical" evidence="6">
    <location>
        <begin position="315"/>
        <end position="332"/>
    </location>
</feature>
<feature type="transmembrane region" description="Helical" evidence="6">
    <location>
        <begin position="152"/>
        <end position="172"/>
    </location>
</feature>
<keyword evidence="4 6" id="KW-0472">Membrane</keyword>
<feature type="transmembrane region" description="Helical" evidence="6">
    <location>
        <begin position="59"/>
        <end position="78"/>
    </location>
</feature>
<dbReference type="FunFam" id="1.20.1720.10:FF:000012">
    <property type="entry name" value="MFS toxin efflux pump (AflT)"/>
    <property type="match status" value="1"/>
</dbReference>
<evidence type="ECO:0000256" key="3">
    <source>
        <dbReference type="ARBA" id="ARBA00022989"/>
    </source>
</evidence>
<dbReference type="GO" id="GO:0022857">
    <property type="term" value="F:transmembrane transporter activity"/>
    <property type="evidence" value="ECO:0007669"/>
    <property type="project" value="InterPro"/>
</dbReference>
<feature type="domain" description="Major facilitator superfamily (MFS) profile" evidence="7">
    <location>
        <begin position="65"/>
        <end position="574"/>
    </location>
</feature>
<feature type="transmembrane region" description="Helical" evidence="6">
    <location>
        <begin position="210"/>
        <end position="229"/>
    </location>
</feature>
<evidence type="ECO:0000259" key="7">
    <source>
        <dbReference type="PROSITE" id="PS50850"/>
    </source>
</evidence>
<keyword evidence="3 6" id="KW-1133">Transmembrane helix</keyword>
<evidence type="ECO:0000256" key="5">
    <source>
        <dbReference type="SAM" id="MobiDB-lite"/>
    </source>
</evidence>
<feature type="transmembrane region" description="Helical" evidence="6">
    <location>
        <begin position="419"/>
        <end position="439"/>
    </location>
</feature>
<protein>
    <recommendedName>
        <fullName evidence="7">Major facilitator superfamily (MFS) profile domain-containing protein</fullName>
    </recommendedName>
</protein>
<comment type="subcellular location">
    <subcellularLocation>
        <location evidence="1">Membrane</location>
        <topology evidence="1">Multi-pass membrane protein</topology>
    </subcellularLocation>
</comment>
<dbReference type="EMBL" id="JAQQWP010000009">
    <property type="protein sequence ID" value="KAK8101379.1"/>
    <property type="molecule type" value="Genomic_DNA"/>
</dbReference>
<sequence length="587" mass="62933">MKSLGQDSSEKVQLQTEDEAPRTSATSDRKPHDLASDRVMQHSDNDSDDFADKVQYPSMWKAMLIVSGLFMGVFLVALDQTIIGTAIPKITDEFKTIQDVGWYGSAYFLTSTGNVSSPTPTCMDRLMLTLRLNKTALQPSYGRIYVSFDSKWAFLLAIFLFEVGSLICAVAPTSPVLIVGRAIAGLGVAGIFSGCTVITSFVVPLEKRPLAFSLFGAVWGAAFVAGPLLGGAFTDHVTWRWCFYINLPIGAVSAAVVLLVLNPPPRPRSEMNKSILMRVREFDLLGAVLMIAAMTCLLLALQWGGKQYTWSDGRIIGLLVGCGLLLVVFVAWQFRLGEKATLPPRIMRQRTVAAASVFVVMFGGSAVLFMFYLPIFFQSIRGSSAIMSGIQMLPMLLGLVVASGIVGALVSYFGFYTPFLIGSTAIFAVGAGLITTYNAEMADATWIGFQILAGAGLGAGFQIPQAAVQTVLDQKDIPVGSSALIFFQNLGAPSSSRSASLFSRTELAPSVDPALIFSTGATGLKQALEKVGQSSAWPSVLLAYTRGLQDAFKVGMGLGLGGLLATLFFEWRSVKDKKNNAEPAIMG</sequence>
<evidence type="ECO:0000313" key="9">
    <source>
        <dbReference type="Proteomes" id="UP001392437"/>
    </source>
</evidence>
<evidence type="ECO:0000256" key="6">
    <source>
        <dbReference type="SAM" id="Phobius"/>
    </source>
</evidence>
<dbReference type="CDD" id="cd17502">
    <property type="entry name" value="MFS_Azr1_MDR_like"/>
    <property type="match status" value="1"/>
</dbReference>
<evidence type="ECO:0000313" key="8">
    <source>
        <dbReference type="EMBL" id="KAK8101379.1"/>
    </source>
</evidence>
<keyword evidence="2 6" id="KW-0812">Transmembrane</keyword>
<name>A0AAW0QGJ1_9PEZI</name>
<dbReference type="Gene3D" id="1.20.1250.20">
    <property type="entry name" value="MFS general substrate transporter like domains"/>
    <property type="match status" value="1"/>
</dbReference>
<feature type="compositionally biased region" description="Basic and acidic residues" evidence="5">
    <location>
        <begin position="27"/>
        <end position="45"/>
    </location>
</feature>
<keyword evidence="9" id="KW-1185">Reference proteome</keyword>
<dbReference type="InterPro" id="IPR020846">
    <property type="entry name" value="MFS_dom"/>
</dbReference>
<dbReference type="PROSITE" id="PS50850">
    <property type="entry name" value="MFS"/>
    <property type="match status" value="1"/>
</dbReference>
<feature type="transmembrane region" description="Helical" evidence="6">
    <location>
        <begin position="178"/>
        <end position="203"/>
    </location>
</feature>
<feature type="compositionally biased region" description="Polar residues" evidence="5">
    <location>
        <begin position="1"/>
        <end position="15"/>
    </location>
</feature>
<organism evidence="8 9">
    <name type="scientific">Apiospora kogelbergensis</name>
    <dbReference type="NCBI Taxonomy" id="1337665"/>
    <lineage>
        <taxon>Eukaryota</taxon>
        <taxon>Fungi</taxon>
        <taxon>Dikarya</taxon>
        <taxon>Ascomycota</taxon>
        <taxon>Pezizomycotina</taxon>
        <taxon>Sordariomycetes</taxon>
        <taxon>Xylariomycetidae</taxon>
        <taxon>Amphisphaeriales</taxon>
        <taxon>Apiosporaceae</taxon>
        <taxon>Apiospora</taxon>
    </lineage>
</organism>
<dbReference type="PANTHER" id="PTHR23501:SF198">
    <property type="entry name" value="AZOLE RESISTANCE PROTEIN 1-RELATED"/>
    <property type="match status" value="1"/>
</dbReference>
<dbReference type="InterPro" id="IPR011701">
    <property type="entry name" value="MFS"/>
</dbReference>
<reference evidence="8 9" key="1">
    <citation type="submission" date="2023-01" db="EMBL/GenBank/DDBJ databases">
        <title>Analysis of 21 Apiospora genomes using comparative genomics revels a genus with tremendous synthesis potential of carbohydrate active enzymes and secondary metabolites.</title>
        <authorList>
            <person name="Sorensen T."/>
        </authorList>
    </citation>
    <scope>NUCLEOTIDE SEQUENCE [LARGE SCALE GENOMIC DNA]</scope>
    <source>
        <strain evidence="8 9">CBS 117206</strain>
    </source>
</reference>
<feature type="transmembrane region" description="Helical" evidence="6">
    <location>
        <begin position="241"/>
        <end position="261"/>
    </location>
</feature>
<comment type="caution">
    <text evidence="8">The sequence shown here is derived from an EMBL/GenBank/DDBJ whole genome shotgun (WGS) entry which is preliminary data.</text>
</comment>
<dbReference type="GO" id="GO:0005886">
    <property type="term" value="C:plasma membrane"/>
    <property type="evidence" value="ECO:0007669"/>
    <property type="project" value="TreeGrafter"/>
</dbReference>
<accession>A0AAW0QGJ1</accession>
<feature type="transmembrane region" description="Helical" evidence="6">
    <location>
        <begin position="282"/>
        <end position="303"/>
    </location>
</feature>
<dbReference type="Pfam" id="PF07690">
    <property type="entry name" value="MFS_1"/>
    <property type="match status" value="1"/>
</dbReference>
<dbReference type="PANTHER" id="PTHR23501">
    <property type="entry name" value="MAJOR FACILITATOR SUPERFAMILY"/>
    <property type="match status" value="1"/>
</dbReference>